<evidence type="ECO:0000313" key="2">
    <source>
        <dbReference type="Proteomes" id="UP001223978"/>
    </source>
</evidence>
<dbReference type="EMBL" id="JASCIQ010000044">
    <property type="protein sequence ID" value="MDI3408359.1"/>
    <property type="molecule type" value="Genomic_DNA"/>
</dbReference>
<accession>A0ABT6SJY2</accession>
<proteinExistence type="predicted"/>
<evidence type="ECO:0000313" key="1">
    <source>
        <dbReference type="EMBL" id="MDI3408359.1"/>
    </source>
</evidence>
<reference evidence="1 2" key="1">
    <citation type="submission" date="2023-05" db="EMBL/GenBank/DDBJ databases">
        <title>Draft genome sequence of Streptomyces sp. B-S-A6 isolated from a cave soil in Thailand.</title>
        <authorList>
            <person name="Chamroensaksri N."/>
            <person name="Muangham S."/>
        </authorList>
    </citation>
    <scope>NUCLEOTIDE SEQUENCE [LARGE SCALE GENOMIC DNA]</scope>
    <source>
        <strain evidence="1 2">B-S-A6</strain>
    </source>
</reference>
<protein>
    <submittedName>
        <fullName evidence="1">Uncharacterized protein</fullName>
    </submittedName>
</protein>
<gene>
    <name evidence="1" type="ORF">QIS96_31635</name>
</gene>
<dbReference type="RefSeq" id="WP_282546268.1">
    <property type="nucleotide sequence ID" value="NZ_JASCIQ010000044.1"/>
</dbReference>
<keyword evidence="2" id="KW-1185">Reference proteome</keyword>
<comment type="caution">
    <text evidence="1">The sequence shown here is derived from an EMBL/GenBank/DDBJ whole genome shotgun (WGS) entry which is preliminary data.</text>
</comment>
<sequence length="75" mass="8102">MPETVLGVAGLAVLLTVRLLYRWISSRAQVQLVQLRQQGTSERIRALPPGSVVTELRPGEELRIEIGATGGEGHA</sequence>
<name>A0ABT6SJY2_9ACTN</name>
<organism evidence="1 2">
    <name type="scientific">Streptomyces cavernicola</name>
    <dbReference type="NCBI Taxonomy" id="3043613"/>
    <lineage>
        <taxon>Bacteria</taxon>
        <taxon>Bacillati</taxon>
        <taxon>Actinomycetota</taxon>
        <taxon>Actinomycetes</taxon>
        <taxon>Kitasatosporales</taxon>
        <taxon>Streptomycetaceae</taxon>
        <taxon>Streptomyces</taxon>
    </lineage>
</organism>
<dbReference type="Proteomes" id="UP001223978">
    <property type="component" value="Unassembled WGS sequence"/>
</dbReference>